<keyword evidence="8" id="KW-0238">DNA-binding</keyword>
<evidence type="ECO:0000313" key="20">
    <source>
        <dbReference type="Proteomes" id="UP000242243"/>
    </source>
</evidence>
<dbReference type="NCBIfam" id="TIGR00643">
    <property type="entry name" value="recG"/>
    <property type="match status" value="1"/>
</dbReference>
<feature type="domain" description="Helicase ATP-binding" evidence="16">
    <location>
        <begin position="268"/>
        <end position="428"/>
    </location>
</feature>
<proteinExistence type="inferred from homology"/>
<reference evidence="18 21" key="2">
    <citation type="submission" date="2019-07" db="EMBL/GenBank/DDBJ databases">
        <title>Whole genome shotgun sequence of Halolactibacillus halophilus NBRC 100868.</title>
        <authorList>
            <person name="Hosoyama A."/>
            <person name="Uohara A."/>
            <person name="Ohji S."/>
            <person name="Ichikawa N."/>
        </authorList>
    </citation>
    <scope>NUCLEOTIDE SEQUENCE [LARGE SCALE GENOMIC DNA]</scope>
    <source>
        <strain evidence="18 21">NBRC 100868</strain>
    </source>
</reference>
<dbReference type="Proteomes" id="UP000242243">
    <property type="component" value="Unassembled WGS sequence"/>
</dbReference>
<dbReference type="AlphaFoldDB" id="A0A1I5LNN6"/>
<dbReference type="InterPro" id="IPR011545">
    <property type="entry name" value="DEAD/DEAH_box_helicase_dom"/>
</dbReference>
<dbReference type="CDD" id="cd04488">
    <property type="entry name" value="RecG_wedge_OBF"/>
    <property type="match status" value="1"/>
</dbReference>
<dbReference type="Proteomes" id="UP000321547">
    <property type="component" value="Unassembled WGS sequence"/>
</dbReference>
<dbReference type="InterPro" id="IPR004609">
    <property type="entry name" value="ATP-dep_DNA_helicase_RecG"/>
</dbReference>
<evidence type="ECO:0000256" key="6">
    <source>
        <dbReference type="ARBA" id="ARBA00022806"/>
    </source>
</evidence>
<evidence type="ECO:0000256" key="8">
    <source>
        <dbReference type="ARBA" id="ARBA00023125"/>
    </source>
</evidence>
<dbReference type="InterPro" id="IPR014001">
    <property type="entry name" value="Helicase_ATP-bd"/>
</dbReference>
<keyword evidence="7 15" id="KW-0067">ATP-binding</keyword>
<dbReference type="GO" id="GO:0003677">
    <property type="term" value="F:DNA binding"/>
    <property type="evidence" value="ECO:0007669"/>
    <property type="project" value="UniProtKB-KW"/>
</dbReference>
<comment type="catalytic activity">
    <reaction evidence="12 15">
        <text>Couples ATP hydrolysis with the unwinding of duplex DNA by translocating in the 3'-5' direction.</text>
        <dbReference type="EC" id="5.6.2.4"/>
    </reaction>
</comment>
<keyword evidence="3 15" id="KW-0547">Nucleotide-binding</keyword>
<dbReference type="GO" id="GO:0016787">
    <property type="term" value="F:hydrolase activity"/>
    <property type="evidence" value="ECO:0007669"/>
    <property type="project" value="UniProtKB-KW"/>
</dbReference>
<dbReference type="GO" id="GO:0043138">
    <property type="term" value="F:3'-5' DNA helicase activity"/>
    <property type="evidence" value="ECO:0007669"/>
    <property type="project" value="UniProtKB-EC"/>
</dbReference>
<dbReference type="RefSeq" id="WP_234987379.1">
    <property type="nucleotide sequence ID" value="NZ_BJWI01000002.1"/>
</dbReference>
<keyword evidence="6 15" id="KW-0347">Helicase</keyword>
<evidence type="ECO:0000256" key="15">
    <source>
        <dbReference type="RuleBase" id="RU363016"/>
    </source>
</evidence>
<evidence type="ECO:0000256" key="12">
    <source>
        <dbReference type="ARBA" id="ARBA00034617"/>
    </source>
</evidence>
<dbReference type="CDD" id="cd17992">
    <property type="entry name" value="DEXHc_RecG"/>
    <property type="match status" value="1"/>
</dbReference>
<evidence type="ECO:0000256" key="10">
    <source>
        <dbReference type="ARBA" id="ARBA00023204"/>
    </source>
</evidence>
<dbReference type="NCBIfam" id="NF008165">
    <property type="entry name" value="PRK10917.1-3"/>
    <property type="match status" value="1"/>
</dbReference>
<dbReference type="PANTHER" id="PTHR47964">
    <property type="entry name" value="ATP-DEPENDENT DNA HELICASE HOMOLOG RECG, CHLOROPLASTIC"/>
    <property type="match status" value="1"/>
</dbReference>
<evidence type="ECO:0000256" key="5">
    <source>
        <dbReference type="ARBA" id="ARBA00022801"/>
    </source>
</evidence>
<keyword evidence="11" id="KW-0413">Isomerase</keyword>
<evidence type="ECO:0000256" key="9">
    <source>
        <dbReference type="ARBA" id="ARBA00023172"/>
    </source>
</evidence>
<evidence type="ECO:0000256" key="11">
    <source>
        <dbReference type="ARBA" id="ARBA00023235"/>
    </source>
</evidence>
<comment type="catalytic activity">
    <reaction evidence="14 15">
        <text>ATP + H2O = ADP + phosphate + H(+)</text>
        <dbReference type="Rhea" id="RHEA:13065"/>
        <dbReference type="ChEBI" id="CHEBI:15377"/>
        <dbReference type="ChEBI" id="CHEBI:15378"/>
        <dbReference type="ChEBI" id="CHEBI:30616"/>
        <dbReference type="ChEBI" id="CHEBI:43474"/>
        <dbReference type="ChEBI" id="CHEBI:456216"/>
        <dbReference type="EC" id="5.6.2.4"/>
    </reaction>
</comment>
<dbReference type="SMART" id="SM00487">
    <property type="entry name" value="DEXDc"/>
    <property type="match status" value="1"/>
</dbReference>
<dbReference type="EC" id="5.6.2.4" evidence="13 15"/>
<dbReference type="Pfam" id="PF00270">
    <property type="entry name" value="DEAD"/>
    <property type="match status" value="1"/>
</dbReference>
<evidence type="ECO:0000256" key="2">
    <source>
        <dbReference type="ARBA" id="ARBA00017846"/>
    </source>
</evidence>
<keyword evidence="9 15" id="KW-0233">DNA recombination</keyword>
<dbReference type="InterPro" id="IPR047112">
    <property type="entry name" value="RecG/Mfd"/>
</dbReference>
<dbReference type="PROSITE" id="PS51194">
    <property type="entry name" value="HELICASE_CTER"/>
    <property type="match status" value="1"/>
</dbReference>
<evidence type="ECO:0000313" key="21">
    <source>
        <dbReference type="Proteomes" id="UP000321547"/>
    </source>
</evidence>
<evidence type="ECO:0000313" key="18">
    <source>
        <dbReference type="EMBL" id="GEM00735.1"/>
    </source>
</evidence>
<dbReference type="InterPro" id="IPR001650">
    <property type="entry name" value="Helicase_C-like"/>
</dbReference>
<keyword evidence="4 15" id="KW-0227">DNA damage</keyword>
<protein>
    <recommendedName>
        <fullName evidence="2 15">ATP-dependent DNA helicase RecG</fullName>
        <ecNumber evidence="13 15">5.6.2.4</ecNumber>
    </recommendedName>
</protein>
<evidence type="ECO:0000259" key="17">
    <source>
        <dbReference type="PROSITE" id="PS51194"/>
    </source>
</evidence>
<evidence type="ECO:0000259" key="16">
    <source>
        <dbReference type="PROSITE" id="PS51192"/>
    </source>
</evidence>
<dbReference type="Gene3D" id="2.40.50.140">
    <property type="entry name" value="Nucleic acid-binding proteins"/>
    <property type="match status" value="1"/>
</dbReference>
<dbReference type="InterPro" id="IPR027417">
    <property type="entry name" value="P-loop_NTPase"/>
</dbReference>
<accession>A0A1I5LNN6</accession>
<dbReference type="NCBIfam" id="NF008168">
    <property type="entry name" value="PRK10917.2-2"/>
    <property type="match status" value="1"/>
</dbReference>
<dbReference type="SUPFAM" id="SSF50249">
    <property type="entry name" value="Nucleic acid-binding proteins"/>
    <property type="match status" value="1"/>
</dbReference>
<dbReference type="Pfam" id="PF00271">
    <property type="entry name" value="Helicase_C"/>
    <property type="match status" value="1"/>
</dbReference>
<organism evidence="19 20">
    <name type="scientific">Halolactibacillus halophilus</name>
    <dbReference type="NCBI Taxonomy" id="306540"/>
    <lineage>
        <taxon>Bacteria</taxon>
        <taxon>Bacillati</taxon>
        <taxon>Bacillota</taxon>
        <taxon>Bacilli</taxon>
        <taxon>Bacillales</taxon>
        <taxon>Bacillaceae</taxon>
        <taxon>Halolactibacillus</taxon>
    </lineage>
</organism>
<evidence type="ECO:0000313" key="19">
    <source>
        <dbReference type="EMBL" id="SFO98890.1"/>
    </source>
</evidence>
<reference evidence="19 20" key="1">
    <citation type="submission" date="2016-10" db="EMBL/GenBank/DDBJ databases">
        <authorList>
            <person name="de Groot N.N."/>
        </authorList>
    </citation>
    <scope>NUCLEOTIDE SEQUENCE [LARGE SCALE GENOMIC DNA]</scope>
    <source>
        <strain evidence="19 20">DSM 17073</strain>
    </source>
</reference>
<dbReference type="InterPro" id="IPR045562">
    <property type="entry name" value="RecG_dom3_C"/>
</dbReference>
<dbReference type="CDD" id="cd18811">
    <property type="entry name" value="SF2_C_RecG"/>
    <property type="match status" value="1"/>
</dbReference>
<comment type="function">
    <text evidence="15">Plays a critical role in recombination and DNA repair. Helps process Holliday junction intermediates to mature products by catalyzing branch migration. Has replication fork regression activity, unwinds stalled or blocked replication forks to make a HJ that can be resolved. Has a DNA unwinding activity characteristic of a DNA helicase with 3'-5' polarity.</text>
</comment>
<evidence type="ECO:0000256" key="4">
    <source>
        <dbReference type="ARBA" id="ARBA00022763"/>
    </source>
</evidence>
<name>A0A1I5LNN6_9BACI</name>
<dbReference type="PROSITE" id="PS51192">
    <property type="entry name" value="HELICASE_ATP_BIND_1"/>
    <property type="match status" value="1"/>
</dbReference>
<dbReference type="Gene3D" id="3.40.50.300">
    <property type="entry name" value="P-loop containing nucleotide triphosphate hydrolases"/>
    <property type="match status" value="2"/>
</dbReference>
<evidence type="ECO:0000256" key="3">
    <source>
        <dbReference type="ARBA" id="ARBA00022741"/>
    </source>
</evidence>
<dbReference type="InterPro" id="IPR033454">
    <property type="entry name" value="RecG_wedge"/>
</dbReference>
<dbReference type="InterPro" id="IPR012340">
    <property type="entry name" value="NA-bd_OB-fold"/>
</dbReference>
<gene>
    <name evidence="18" type="primary">recG</name>
    <name evidence="18" type="ORF">HHA03_02670</name>
    <name evidence="19" type="ORF">SAMN05421839_102156</name>
</gene>
<evidence type="ECO:0000256" key="7">
    <source>
        <dbReference type="ARBA" id="ARBA00022840"/>
    </source>
</evidence>
<dbReference type="STRING" id="306540.SAMN05421839_102156"/>
<dbReference type="Pfam" id="PF17191">
    <property type="entry name" value="RecG_wedge"/>
    <property type="match status" value="1"/>
</dbReference>
<dbReference type="GO" id="GO:0005524">
    <property type="term" value="F:ATP binding"/>
    <property type="evidence" value="ECO:0007669"/>
    <property type="project" value="UniProtKB-KW"/>
</dbReference>
<dbReference type="SUPFAM" id="SSF52540">
    <property type="entry name" value="P-loop containing nucleoside triphosphate hydrolases"/>
    <property type="match status" value="2"/>
</dbReference>
<dbReference type="EMBL" id="FOXC01000002">
    <property type="protein sequence ID" value="SFO98890.1"/>
    <property type="molecule type" value="Genomic_DNA"/>
</dbReference>
<evidence type="ECO:0000256" key="1">
    <source>
        <dbReference type="ARBA" id="ARBA00007504"/>
    </source>
</evidence>
<feature type="domain" description="Helicase C-terminal" evidence="17">
    <location>
        <begin position="447"/>
        <end position="612"/>
    </location>
</feature>
<comment type="similarity">
    <text evidence="1 15">Belongs to the helicase family. RecG subfamily.</text>
</comment>
<keyword evidence="21" id="KW-1185">Reference proteome</keyword>
<dbReference type="SMART" id="SM00490">
    <property type="entry name" value="HELICc"/>
    <property type="match status" value="1"/>
</dbReference>
<dbReference type="GO" id="GO:0006281">
    <property type="term" value="P:DNA repair"/>
    <property type="evidence" value="ECO:0007669"/>
    <property type="project" value="UniProtKB-UniRule"/>
</dbReference>
<evidence type="ECO:0000256" key="14">
    <source>
        <dbReference type="ARBA" id="ARBA00048988"/>
    </source>
</evidence>
<dbReference type="Pfam" id="PF19833">
    <property type="entry name" value="RecG_dom3_C"/>
    <property type="match status" value="1"/>
</dbReference>
<keyword evidence="10 15" id="KW-0234">DNA repair</keyword>
<evidence type="ECO:0000256" key="13">
    <source>
        <dbReference type="ARBA" id="ARBA00034808"/>
    </source>
</evidence>
<keyword evidence="5 15" id="KW-0378">Hydrolase</keyword>
<dbReference type="GO" id="GO:0006310">
    <property type="term" value="P:DNA recombination"/>
    <property type="evidence" value="ECO:0007669"/>
    <property type="project" value="UniProtKB-UniRule"/>
</dbReference>
<dbReference type="EMBL" id="BJWI01000002">
    <property type="protein sequence ID" value="GEM00735.1"/>
    <property type="molecule type" value="Genomic_DNA"/>
</dbReference>
<sequence>MLEEKVTTIKGVGEALEEKLNQLHIYTVRDLIYTFPSRYDHHQILPLSELVHEQKATIQGTIVADSLVSFFGKKKSRLTFPLQVGEVIVKVIMFNRHFLKAQLQAGKTVTVTGKWDQYRQQLTAEHHFLGEKGPDEPIEPVYLLRQIIPSKRFKKLIKQAFEQIEDQLDEFLPDTYRTKYKLISLAYALKQMHFPKSFKHLKQAKRRLVYDELLLFQLKLQAIKKFDRERTTGYKKQPDYESVQQFIEALSFTLTEAQEKALKQIETDLISPYRMHRLLQGDVGSGKTIVAAIGIYLTHTAGSQSALMVPTEILAEQHYQGFCELFKDKLNIALLTGSVKGKKRREILAGLASGEVDVVIGTHALIQDEVDFDALGFVVIDEQHRFGVNQRKVLREKGMNPDVLFMTATPIPRTLAITSFGDMDVSIIDEMPVGRKPVETFWVKDNMLDRILAFIEKEVNKGHQAYIVTPLIEESDKMDIQNAVDLYQQLAVYYDSRVSLDLLHGRMTNDEKEAVMKAFTEGERDLLVSTTVIEVGVNVPNATVMVIYDAERFGLSQLHQLRGRVGRSDTQSYCILIADPKGDVGKERMRVMTETTNGFELAEYDLKLRGPGDFFGRKQSGLPEFRLADLVEDYRTLETARRDASDIIYSELLDKDADYAPLKRHIDLIIMQYQQGFD</sequence>
<dbReference type="PANTHER" id="PTHR47964:SF1">
    <property type="entry name" value="ATP-DEPENDENT DNA HELICASE HOMOLOG RECG, CHLOROPLASTIC"/>
    <property type="match status" value="1"/>
</dbReference>